<dbReference type="AlphaFoldDB" id="A0A7C2FWZ1"/>
<sequence>MECKTFNALWLTDIDDTLLPSNNASPLVFARISSFLKVLENYCVLTVPVTFKTRAELEELSRTLNYSFKAYVAEGGCSVIISETLANPYQWNTEGGEGVITLCRNRSMMDPVFHSLESTSCRDKYVKLTSLTPVEASKLLNTSLKEAENAVKREFTEVVYSSNSECLQLIEKEAVSHGFKAFRTRRFLHLGETGKEEAVKLLLNLIGYRVKGLIISSGDSPADAGFLSIAEIPIIVSNNHTEWFRKYPYVKITNNIPYSLIDIVSRHILLKQPFW</sequence>
<reference evidence="1" key="1">
    <citation type="journal article" date="2020" name="mSystems">
        <title>Genome- and Community-Level Interaction Insights into Carbon Utilization and Element Cycling Functions of Hydrothermarchaeota in Hydrothermal Sediment.</title>
        <authorList>
            <person name="Zhou Z."/>
            <person name="Liu Y."/>
            <person name="Xu W."/>
            <person name="Pan J."/>
            <person name="Luo Z.H."/>
            <person name="Li M."/>
        </authorList>
    </citation>
    <scope>NUCLEOTIDE SEQUENCE [LARGE SCALE GENOMIC DNA]</scope>
    <source>
        <strain evidence="1">SpSt-23</strain>
    </source>
</reference>
<dbReference type="InterPro" id="IPR036412">
    <property type="entry name" value="HAD-like_sf"/>
</dbReference>
<dbReference type="Gene3D" id="3.30.980.20">
    <property type="entry name" value="Putative mannosyl-3-phosphoglycerate phosphatase, domain 2"/>
    <property type="match status" value="1"/>
</dbReference>
<dbReference type="InterPro" id="IPR023214">
    <property type="entry name" value="HAD_sf"/>
</dbReference>
<name>A0A7C2FWZ1_9CREN</name>
<evidence type="ECO:0000313" key="1">
    <source>
        <dbReference type="EMBL" id="HEF86705.1"/>
    </source>
</evidence>
<protein>
    <submittedName>
        <fullName evidence="1">Uncharacterized protein</fullName>
    </submittedName>
</protein>
<gene>
    <name evidence="1" type="ORF">ENP55_00005</name>
</gene>
<comment type="caution">
    <text evidence="1">The sequence shown here is derived from an EMBL/GenBank/DDBJ whole genome shotgun (WGS) entry which is preliminary data.</text>
</comment>
<accession>A0A7C2FWZ1</accession>
<dbReference type="EMBL" id="DSJT01000001">
    <property type="protein sequence ID" value="HEF86705.1"/>
    <property type="molecule type" value="Genomic_DNA"/>
</dbReference>
<dbReference type="SUPFAM" id="SSF56784">
    <property type="entry name" value="HAD-like"/>
    <property type="match status" value="1"/>
</dbReference>
<proteinExistence type="predicted"/>
<dbReference type="Gene3D" id="3.40.50.1000">
    <property type="entry name" value="HAD superfamily/HAD-like"/>
    <property type="match status" value="1"/>
</dbReference>
<organism evidence="1">
    <name type="scientific">Thermosphaera aggregans</name>
    <dbReference type="NCBI Taxonomy" id="54254"/>
    <lineage>
        <taxon>Archaea</taxon>
        <taxon>Thermoproteota</taxon>
        <taxon>Thermoprotei</taxon>
        <taxon>Desulfurococcales</taxon>
        <taxon>Desulfurococcaceae</taxon>
        <taxon>Thermosphaera</taxon>
    </lineage>
</organism>